<protein>
    <submittedName>
        <fullName evidence="8">Alpha-ketoglutarate-dependent dioxygenase AlkB</fullName>
    </submittedName>
</protein>
<reference evidence="8 9" key="1">
    <citation type="submission" date="2018-08" db="EMBL/GenBank/DDBJ databases">
        <title>Parvularcula sp. SM1705, isolated from surface water of the South Sea China.</title>
        <authorList>
            <person name="Sun L."/>
        </authorList>
    </citation>
    <scope>NUCLEOTIDE SEQUENCE [LARGE SCALE GENOMIC DNA]</scope>
    <source>
        <strain evidence="8 9">SM1705</strain>
    </source>
</reference>
<dbReference type="Proteomes" id="UP000264589">
    <property type="component" value="Unassembled WGS sequence"/>
</dbReference>
<feature type="binding site" evidence="6">
    <location>
        <position position="121"/>
    </location>
    <ligand>
        <name>Fe cation</name>
        <dbReference type="ChEBI" id="CHEBI:24875"/>
        <note>catalytic</note>
    </ligand>
</feature>
<dbReference type="Gene3D" id="2.60.120.590">
    <property type="entry name" value="Alpha-ketoglutarate-dependent dioxygenase AlkB-like"/>
    <property type="match status" value="1"/>
</dbReference>
<feature type="binding site" evidence="5">
    <location>
        <begin position="108"/>
        <end position="110"/>
    </location>
    <ligand>
        <name>2-oxoglutarate</name>
        <dbReference type="ChEBI" id="CHEBI:16810"/>
    </ligand>
</feature>
<dbReference type="InParanoid" id="A0A371R7U9"/>
<dbReference type="InterPro" id="IPR037151">
    <property type="entry name" value="AlkB-like_sf"/>
</dbReference>
<dbReference type="FunCoup" id="A0A371R7U9">
    <property type="interactions" value="20"/>
</dbReference>
<comment type="cofactor">
    <cofactor evidence="6">
        <name>Fe(2+)</name>
        <dbReference type="ChEBI" id="CHEBI:29033"/>
    </cofactor>
    <text evidence="6">Binds 1 Fe(2+) ion per subunit.</text>
</comment>
<dbReference type="InterPro" id="IPR004574">
    <property type="entry name" value="Alkb"/>
</dbReference>
<dbReference type="RefSeq" id="WP_116393225.1">
    <property type="nucleotide sequence ID" value="NZ_QUQO01000002.1"/>
</dbReference>
<dbReference type="InterPro" id="IPR005123">
    <property type="entry name" value="Oxoglu/Fe-dep_dioxygenase_dom"/>
</dbReference>
<evidence type="ECO:0000256" key="1">
    <source>
        <dbReference type="ARBA" id="ARBA00022723"/>
    </source>
</evidence>
<comment type="caution">
    <text evidence="8">The sequence shown here is derived from an EMBL/GenBank/DDBJ whole genome shotgun (WGS) entry which is preliminary data.</text>
</comment>
<feature type="binding site" evidence="5">
    <location>
        <begin position="68"/>
        <end position="70"/>
    </location>
    <ligand>
        <name>substrate</name>
    </ligand>
</feature>
<evidence type="ECO:0000256" key="6">
    <source>
        <dbReference type="PIRSR" id="PIRSR604574-2"/>
    </source>
</evidence>
<dbReference type="AlphaFoldDB" id="A0A371R7U9"/>
<feature type="domain" description="Fe2OG dioxygenase" evidence="7">
    <location>
        <begin position="101"/>
        <end position="205"/>
    </location>
</feature>
<evidence type="ECO:0000256" key="4">
    <source>
        <dbReference type="ARBA" id="ARBA00023004"/>
    </source>
</evidence>
<evidence type="ECO:0000256" key="2">
    <source>
        <dbReference type="ARBA" id="ARBA00022964"/>
    </source>
</evidence>
<dbReference type="GO" id="GO:0035515">
    <property type="term" value="F:oxidative RNA demethylase activity"/>
    <property type="evidence" value="ECO:0007669"/>
    <property type="project" value="TreeGrafter"/>
</dbReference>
<feature type="binding site" evidence="5">
    <location>
        <position position="149"/>
    </location>
    <ligand>
        <name>substrate</name>
    </ligand>
</feature>
<dbReference type="GO" id="GO:0008198">
    <property type="term" value="F:ferrous iron binding"/>
    <property type="evidence" value="ECO:0007669"/>
    <property type="project" value="TreeGrafter"/>
</dbReference>
<dbReference type="SUPFAM" id="SSF51197">
    <property type="entry name" value="Clavaminate synthase-like"/>
    <property type="match status" value="1"/>
</dbReference>
<evidence type="ECO:0000256" key="3">
    <source>
        <dbReference type="ARBA" id="ARBA00023002"/>
    </source>
</evidence>
<feature type="binding site" evidence="5">
    <location>
        <position position="61"/>
    </location>
    <ligand>
        <name>substrate</name>
    </ligand>
</feature>
<dbReference type="GO" id="GO:0005737">
    <property type="term" value="C:cytoplasm"/>
    <property type="evidence" value="ECO:0007669"/>
    <property type="project" value="TreeGrafter"/>
</dbReference>
<keyword evidence="1 6" id="KW-0479">Metal-binding</keyword>
<keyword evidence="4 6" id="KW-0408">Iron</keyword>
<dbReference type="PANTHER" id="PTHR16557:SF2">
    <property type="entry name" value="NUCLEIC ACID DIOXYGENASE ALKBH1"/>
    <property type="match status" value="1"/>
</dbReference>
<evidence type="ECO:0000259" key="7">
    <source>
        <dbReference type="PROSITE" id="PS51471"/>
    </source>
</evidence>
<organism evidence="8 9">
    <name type="scientific">Parvularcula marina</name>
    <dbReference type="NCBI Taxonomy" id="2292771"/>
    <lineage>
        <taxon>Bacteria</taxon>
        <taxon>Pseudomonadati</taxon>
        <taxon>Pseudomonadota</taxon>
        <taxon>Alphaproteobacteria</taxon>
        <taxon>Parvularculales</taxon>
        <taxon>Parvularculaceae</taxon>
        <taxon>Parvularcula</taxon>
    </lineage>
</organism>
<dbReference type="Pfam" id="PF13532">
    <property type="entry name" value="2OG-FeII_Oxy_2"/>
    <property type="match status" value="1"/>
</dbReference>
<dbReference type="EMBL" id="QUQO01000002">
    <property type="protein sequence ID" value="RFB01509.1"/>
    <property type="molecule type" value="Genomic_DNA"/>
</dbReference>
<dbReference type="PANTHER" id="PTHR16557">
    <property type="entry name" value="ALKYLATED DNA REPAIR PROTEIN ALKB-RELATED"/>
    <property type="match status" value="1"/>
</dbReference>
<keyword evidence="3" id="KW-0560">Oxidoreductase</keyword>
<dbReference type="InterPro" id="IPR027450">
    <property type="entry name" value="AlkB-like"/>
</dbReference>
<feature type="binding site" evidence="5">
    <location>
        <begin position="196"/>
        <end position="202"/>
    </location>
    <ligand>
        <name>2-oxoglutarate</name>
        <dbReference type="ChEBI" id="CHEBI:16810"/>
    </ligand>
</feature>
<keyword evidence="2 8" id="KW-0223">Dioxygenase</keyword>
<keyword evidence="9" id="KW-1185">Reference proteome</keyword>
<sequence length="207" mass="23156">MKQFADLGDGIRHYPHYLEADIQRELAQDVFTRAEHLWLSPVTPGGQPFSVRQMNFGPLGWVSDRQGYRYQPHHPDVGVPWPDMPATMRKLWADLLPGAPPPQCCLLNHYQDTAKMGLHRDADEKDQDTPILSVSLGAPARFRIGGAKRGGPTRSVVLGTGDVIILSGPSRRFYHGIDRLLPADDLFAPDLGFDGRLNLTLRRVTRD</sequence>
<evidence type="ECO:0000256" key="5">
    <source>
        <dbReference type="PIRSR" id="PIRSR604574-1"/>
    </source>
</evidence>
<gene>
    <name evidence="8" type="ORF">DX908_14595</name>
</gene>
<dbReference type="GO" id="GO:0035513">
    <property type="term" value="P:oxidative RNA demethylation"/>
    <property type="evidence" value="ECO:0007669"/>
    <property type="project" value="TreeGrafter"/>
</dbReference>
<proteinExistence type="predicted"/>
<dbReference type="GO" id="GO:0035516">
    <property type="term" value="F:broad specificity oxidative DNA demethylase activity"/>
    <property type="evidence" value="ECO:0007669"/>
    <property type="project" value="TreeGrafter"/>
</dbReference>
<feature type="binding site" evidence="6">
    <location>
        <position position="119"/>
    </location>
    <ligand>
        <name>Fe cation</name>
        <dbReference type="ChEBI" id="CHEBI:24875"/>
        <note>catalytic</note>
    </ligand>
</feature>
<name>A0A371R7U9_9PROT</name>
<dbReference type="OrthoDB" id="9796932at2"/>
<evidence type="ECO:0000313" key="8">
    <source>
        <dbReference type="EMBL" id="RFB01509.1"/>
    </source>
</evidence>
<accession>A0A371R7U9</accession>
<evidence type="ECO:0000313" key="9">
    <source>
        <dbReference type="Proteomes" id="UP000264589"/>
    </source>
</evidence>
<feature type="binding site" evidence="6">
    <location>
        <position position="175"/>
    </location>
    <ligand>
        <name>Fe cation</name>
        <dbReference type="ChEBI" id="CHEBI:24875"/>
        <note>catalytic</note>
    </ligand>
</feature>
<feature type="binding site" evidence="5">
    <location>
        <position position="123"/>
    </location>
    <ligand>
        <name>substrate</name>
    </ligand>
</feature>
<dbReference type="PROSITE" id="PS51471">
    <property type="entry name" value="FE2OG_OXY"/>
    <property type="match status" value="1"/>
</dbReference>